<keyword evidence="4 8" id="KW-0805">Transcription regulation</keyword>
<dbReference type="AlphaFoldDB" id="A0A7J5YK96"/>
<organism evidence="10 11">
    <name type="scientific">Dissostichus mawsoni</name>
    <name type="common">Antarctic cod</name>
    <dbReference type="NCBI Taxonomy" id="36200"/>
    <lineage>
        <taxon>Eukaryota</taxon>
        <taxon>Metazoa</taxon>
        <taxon>Chordata</taxon>
        <taxon>Craniata</taxon>
        <taxon>Vertebrata</taxon>
        <taxon>Euteleostomi</taxon>
        <taxon>Actinopterygii</taxon>
        <taxon>Neopterygii</taxon>
        <taxon>Teleostei</taxon>
        <taxon>Neoteleostei</taxon>
        <taxon>Acanthomorphata</taxon>
        <taxon>Eupercaria</taxon>
        <taxon>Perciformes</taxon>
        <taxon>Notothenioidei</taxon>
        <taxon>Nototheniidae</taxon>
        <taxon>Dissostichus</taxon>
    </lineage>
</organism>
<dbReference type="Gene3D" id="3.30.70.1220">
    <property type="entry name" value="TFB5-like"/>
    <property type="match status" value="1"/>
</dbReference>
<keyword evidence="11" id="KW-1185">Reference proteome</keyword>
<evidence type="ECO:0000313" key="10">
    <source>
        <dbReference type="EMBL" id="KAF3849916.1"/>
    </source>
</evidence>
<evidence type="ECO:0000256" key="3">
    <source>
        <dbReference type="ARBA" id="ARBA00022763"/>
    </source>
</evidence>
<comment type="function">
    <text evidence="8">In NER, TFIIH acts by opening DNA around the lesion to allow the excision of the damaged oligonucleotide and its replacement by a new DNA fragment. In transcription, TFIIH has an essential role in transcription initiation. When the pre-initiation complex (PIC) has been established, TFIIH is required for promoter opening and promoter escape.</text>
</comment>
<dbReference type="GO" id="GO:0006294">
    <property type="term" value="P:nucleotide-excision repair, preincision complex assembly"/>
    <property type="evidence" value="ECO:0007669"/>
    <property type="project" value="TreeGrafter"/>
</dbReference>
<comment type="subunit">
    <text evidence="8">Component of the 7-subunit TFIIH core complex.</text>
</comment>
<evidence type="ECO:0000313" key="11">
    <source>
        <dbReference type="Proteomes" id="UP000518266"/>
    </source>
</evidence>
<dbReference type="GO" id="GO:0005675">
    <property type="term" value="C:transcription factor TFIIH holo complex"/>
    <property type="evidence" value="ECO:0007669"/>
    <property type="project" value="TreeGrafter"/>
</dbReference>
<name>A0A7J5YK96_DISMA</name>
<dbReference type="GO" id="GO:0000439">
    <property type="term" value="C:transcription factor TFIIH core complex"/>
    <property type="evidence" value="ECO:0007669"/>
    <property type="project" value="UniProtKB-UniRule"/>
</dbReference>
<evidence type="ECO:0000256" key="2">
    <source>
        <dbReference type="ARBA" id="ARBA00007470"/>
    </source>
</evidence>
<evidence type="ECO:0000256" key="5">
    <source>
        <dbReference type="ARBA" id="ARBA00023163"/>
    </source>
</evidence>
<dbReference type="Proteomes" id="UP000518266">
    <property type="component" value="Unassembled WGS sequence"/>
</dbReference>
<reference evidence="10 11" key="1">
    <citation type="submission" date="2020-03" db="EMBL/GenBank/DDBJ databases">
        <title>Dissostichus mawsoni Genome sequencing and assembly.</title>
        <authorList>
            <person name="Park H."/>
        </authorList>
    </citation>
    <scope>NUCLEOTIDE SEQUENCE [LARGE SCALE GENOMIC DNA]</scope>
    <source>
        <strain evidence="10">DM0001</strain>
        <tissue evidence="10">Muscle</tissue>
    </source>
</reference>
<sequence>MHDPAMKQFLLFLDEKMALGKKFILKDLDDTHLFILEEVVKTLQERVGEKESSSFGPDSSASRS</sequence>
<protein>
    <recommendedName>
        <fullName evidence="8">General transcription and DNA repair factor IIH subunit TFB5</fullName>
    </recommendedName>
</protein>
<dbReference type="SMART" id="SM01395">
    <property type="entry name" value="Tbf5"/>
    <property type="match status" value="1"/>
</dbReference>
<comment type="similarity">
    <text evidence="2 8">Belongs to the TFB5 family.</text>
</comment>
<comment type="caution">
    <text evidence="10">The sequence shown here is derived from an EMBL/GenBank/DDBJ whole genome shotgun (WGS) entry which is preliminary data.</text>
</comment>
<gene>
    <name evidence="10" type="ORF">F7725_019635</name>
</gene>
<dbReference type="OrthoDB" id="354at2759"/>
<keyword evidence="5 8" id="KW-0804">Transcription</keyword>
<evidence type="ECO:0000256" key="8">
    <source>
        <dbReference type="RuleBase" id="RU368032"/>
    </source>
</evidence>
<dbReference type="PANTHER" id="PTHR28580">
    <property type="entry name" value="GENERAL TRANSCRIPTION FACTOR IIH SUBUNIT 5"/>
    <property type="match status" value="1"/>
</dbReference>
<dbReference type="Pfam" id="PF06331">
    <property type="entry name" value="Tfb5"/>
    <property type="match status" value="1"/>
</dbReference>
<evidence type="ECO:0000256" key="7">
    <source>
        <dbReference type="ARBA" id="ARBA00023242"/>
    </source>
</evidence>
<evidence type="ECO:0000256" key="4">
    <source>
        <dbReference type="ARBA" id="ARBA00023015"/>
    </source>
</evidence>
<dbReference type="EMBL" id="JAAKFY010000011">
    <property type="protein sequence ID" value="KAF3849916.1"/>
    <property type="molecule type" value="Genomic_DNA"/>
</dbReference>
<dbReference type="InterPro" id="IPR035935">
    <property type="entry name" value="TFB5-like_sf"/>
</dbReference>
<keyword evidence="3 8" id="KW-0227">DNA damage</keyword>
<dbReference type="PANTHER" id="PTHR28580:SF1">
    <property type="entry name" value="GENERAL TRANSCRIPTION FACTOR IIH SUBUNIT 5"/>
    <property type="match status" value="1"/>
</dbReference>
<comment type="subcellular location">
    <subcellularLocation>
        <location evidence="1 8">Nucleus</location>
    </subcellularLocation>
</comment>
<keyword evidence="6 8" id="KW-0234">DNA repair</keyword>
<feature type="non-terminal residue" evidence="10">
    <location>
        <position position="64"/>
    </location>
</feature>
<dbReference type="InterPro" id="IPR009400">
    <property type="entry name" value="TFIIH_TTDA/Tfb5"/>
</dbReference>
<proteinExistence type="inferred from homology"/>
<evidence type="ECO:0000256" key="1">
    <source>
        <dbReference type="ARBA" id="ARBA00004123"/>
    </source>
</evidence>
<evidence type="ECO:0000256" key="9">
    <source>
        <dbReference type="SAM" id="MobiDB-lite"/>
    </source>
</evidence>
<accession>A0A7J5YK96</accession>
<keyword evidence="7 8" id="KW-0539">Nucleus</keyword>
<dbReference type="SUPFAM" id="SSF142897">
    <property type="entry name" value="TFB5-like"/>
    <property type="match status" value="1"/>
</dbReference>
<evidence type="ECO:0000256" key="6">
    <source>
        <dbReference type="ARBA" id="ARBA00023204"/>
    </source>
</evidence>
<dbReference type="GO" id="GO:0006367">
    <property type="term" value="P:transcription initiation at RNA polymerase II promoter"/>
    <property type="evidence" value="ECO:0007669"/>
    <property type="project" value="UniProtKB-UniRule"/>
</dbReference>
<feature type="region of interest" description="Disordered" evidence="9">
    <location>
        <begin position="45"/>
        <end position="64"/>
    </location>
</feature>
<feature type="compositionally biased region" description="Polar residues" evidence="9">
    <location>
        <begin position="53"/>
        <end position="64"/>
    </location>
</feature>